<accession>A0A3N4LNE8</accession>
<feature type="domain" description="FCP1 homology" evidence="2">
    <location>
        <begin position="22"/>
        <end position="194"/>
    </location>
</feature>
<evidence type="ECO:0000256" key="1">
    <source>
        <dbReference type="RuleBase" id="RU365079"/>
    </source>
</evidence>
<sequence>PVPTPEYLHCASHQPNALPPNSSPNPILIILDLNGALLHRSRGSKATQSSKRPHPRPYLTQFLNYLFAHFSVMVWSSALPANVASMVAAAFTPEQRERLVAVWGRDTLGLSKEQMYAKVVVYKRLEKVWESVGLSKGGKRGGVWSQANTVLVDDSAVKASAQPFNLVEISTWEGGQDGAKDRELLEVAGYLEKMRRGKWVDVSAWMRMRPFR</sequence>
<dbReference type="PROSITE" id="PS50969">
    <property type="entry name" value="FCP1"/>
    <property type="match status" value="1"/>
</dbReference>
<dbReference type="OrthoDB" id="1711508at2759"/>
<keyword evidence="1" id="KW-0653">Protein transport</keyword>
<name>A0A3N4LNE8_9PEZI</name>
<keyword evidence="4" id="KW-1185">Reference proteome</keyword>
<keyword evidence="1" id="KW-0813">Transport</keyword>
<dbReference type="SMART" id="SM00577">
    <property type="entry name" value="CPDc"/>
    <property type="match status" value="1"/>
</dbReference>
<comment type="subcellular location">
    <subcellularLocation>
        <location evidence="1">Mitochondrion inner membrane</location>
        <topology evidence="1">Single-pass membrane protein</topology>
    </subcellularLocation>
</comment>
<gene>
    <name evidence="3" type="ORF">L211DRAFT_743913</name>
</gene>
<dbReference type="InterPro" id="IPR004274">
    <property type="entry name" value="FCP1_dom"/>
</dbReference>
<keyword evidence="1" id="KW-0811">Translocation</keyword>
<comment type="similarity">
    <text evidence="1">Belongs to the TIM50 family.</text>
</comment>
<dbReference type="InParanoid" id="A0A3N4LNE8"/>
<dbReference type="STRING" id="1051890.A0A3N4LNE8"/>
<dbReference type="SUPFAM" id="SSF56784">
    <property type="entry name" value="HAD-like"/>
    <property type="match status" value="1"/>
</dbReference>
<dbReference type="EMBL" id="ML121549">
    <property type="protein sequence ID" value="RPB22832.1"/>
    <property type="molecule type" value="Genomic_DNA"/>
</dbReference>
<dbReference type="InterPro" id="IPR023214">
    <property type="entry name" value="HAD_sf"/>
</dbReference>
<evidence type="ECO:0000313" key="3">
    <source>
        <dbReference type="EMBL" id="RPB22832.1"/>
    </source>
</evidence>
<dbReference type="Gene3D" id="3.40.50.1000">
    <property type="entry name" value="HAD superfamily/HAD-like"/>
    <property type="match status" value="1"/>
</dbReference>
<feature type="non-terminal residue" evidence="3">
    <location>
        <position position="212"/>
    </location>
</feature>
<keyword evidence="1" id="KW-0809">Transit peptide</keyword>
<organism evidence="3 4">
    <name type="scientific">Terfezia boudieri ATCC MYA-4762</name>
    <dbReference type="NCBI Taxonomy" id="1051890"/>
    <lineage>
        <taxon>Eukaryota</taxon>
        <taxon>Fungi</taxon>
        <taxon>Dikarya</taxon>
        <taxon>Ascomycota</taxon>
        <taxon>Pezizomycotina</taxon>
        <taxon>Pezizomycetes</taxon>
        <taxon>Pezizales</taxon>
        <taxon>Pezizaceae</taxon>
        <taxon>Terfezia</taxon>
    </lineage>
</organism>
<dbReference type="GO" id="GO:0015031">
    <property type="term" value="P:protein transport"/>
    <property type="evidence" value="ECO:0007669"/>
    <property type="project" value="UniProtKB-KW"/>
</dbReference>
<protein>
    <recommendedName>
        <fullName evidence="1">Mitochondrial import inner membrane translocase subunit TIM50</fullName>
    </recommendedName>
</protein>
<comment type="subunit">
    <text evidence="1">Component of the TIM23 complex.</text>
</comment>
<dbReference type="Proteomes" id="UP000267821">
    <property type="component" value="Unassembled WGS sequence"/>
</dbReference>
<reference evidence="3 4" key="1">
    <citation type="journal article" date="2018" name="Nat. Ecol. Evol.">
        <title>Pezizomycetes genomes reveal the molecular basis of ectomycorrhizal truffle lifestyle.</title>
        <authorList>
            <person name="Murat C."/>
            <person name="Payen T."/>
            <person name="Noel B."/>
            <person name="Kuo A."/>
            <person name="Morin E."/>
            <person name="Chen J."/>
            <person name="Kohler A."/>
            <person name="Krizsan K."/>
            <person name="Balestrini R."/>
            <person name="Da Silva C."/>
            <person name="Montanini B."/>
            <person name="Hainaut M."/>
            <person name="Levati E."/>
            <person name="Barry K.W."/>
            <person name="Belfiori B."/>
            <person name="Cichocki N."/>
            <person name="Clum A."/>
            <person name="Dockter R.B."/>
            <person name="Fauchery L."/>
            <person name="Guy J."/>
            <person name="Iotti M."/>
            <person name="Le Tacon F."/>
            <person name="Lindquist E.A."/>
            <person name="Lipzen A."/>
            <person name="Malagnac F."/>
            <person name="Mello A."/>
            <person name="Molinier V."/>
            <person name="Miyauchi S."/>
            <person name="Poulain J."/>
            <person name="Riccioni C."/>
            <person name="Rubini A."/>
            <person name="Sitrit Y."/>
            <person name="Splivallo R."/>
            <person name="Traeger S."/>
            <person name="Wang M."/>
            <person name="Zifcakova L."/>
            <person name="Wipf D."/>
            <person name="Zambonelli A."/>
            <person name="Paolocci F."/>
            <person name="Nowrousian M."/>
            <person name="Ottonello S."/>
            <person name="Baldrian P."/>
            <person name="Spatafora J.W."/>
            <person name="Henrissat B."/>
            <person name="Nagy L.G."/>
            <person name="Aury J.M."/>
            <person name="Wincker P."/>
            <person name="Grigoriev I.V."/>
            <person name="Bonfante P."/>
            <person name="Martin F.M."/>
        </authorList>
    </citation>
    <scope>NUCLEOTIDE SEQUENCE [LARGE SCALE GENOMIC DNA]</scope>
    <source>
        <strain evidence="3 4">ATCC MYA-4762</strain>
    </source>
</reference>
<evidence type="ECO:0000313" key="4">
    <source>
        <dbReference type="Proteomes" id="UP000267821"/>
    </source>
</evidence>
<comment type="function">
    <text evidence="1">Essential component of the TIM23 complex, a complex that mediates the translocation of transit peptide-containing proteins across the mitochondrial inner membrane.</text>
</comment>
<dbReference type="InterPro" id="IPR036412">
    <property type="entry name" value="HAD-like_sf"/>
</dbReference>
<keyword evidence="1" id="KW-0496">Mitochondrion</keyword>
<proteinExistence type="inferred from homology"/>
<dbReference type="AlphaFoldDB" id="A0A3N4LNE8"/>
<feature type="non-terminal residue" evidence="3">
    <location>
        <position position="1"/>
    </location>
</feature>
<dbReference type="Pfam" id="PF03031">
    <property type="entry name" value="NIF"/>
    <property type="match status" value="1"/>
</dbReference>
<dbReference type="GO" id="GO:0005744">
    <property type="term" value="C:TIM23 mitochondrial import inner membrane translocase complex"/>
    <property type="evidence" value="ECO:0007669"/>
    <property type="project" value="UniProtKB-UniRule"/>
</dbReference>
<dbReference type="InterPro" id="IPR050365">
    <property type="entry name" value="TIM50"/>
</dbReference>
<dbReference type="PANTHER" id="PTHR12210">
    <property type="entry name" value="DULLARD PROTEIN PHOSPHATASE"/>
    <property type="match status" value="1"/>
</dbReference>
<evidence type="ECO:0000259" key="2">
    <source>
        <dbReference type="PROSITE" id="PS50969"/>
    </source>
</evidence>